<evidence type="ECO:0000313" key="3">
    <source>
        <dbReference type="Proteomes" id="UP000286921"/>
    </source>
</evidence>
<reference evidence="2 3" key="1">
    <citation type="submission" date="2016-09" db="EMBL/GenBank/DDBJ databases">
        <title>Aspergillus awamori IFM 58123T.</title>
        <authorList>
            <person name="Kusuya Y."/>
            <person name="Shimizu M."/>
            <person name="Takahashi H."/>
            <person name="Yaguchi T."/>
        </authorList>
    </citation>
    <scope>NUCLEOTIDE SEQUENCE [LARGE SCALE GENOMIC DNA]</scope>
    <source>
        <strain evidence="2 3">IFM 58123</strain>
    </source>
</reference>
<evidence type="ECO:0000256" key="1">
    <source>
        <dbReference type="SAM" id="MobiDB-lite"/>
    </source>
</evidence>
<dbReference type="PANTHER" id="PTHR34706">
    <property type="entry name" value="SLR1338 PROTEIN"/>
    <property type="match status" value="1"/>
</dbReference>
<sequence>MDPEWGDESEASTVGDEQEDTINEIVAEVIDQFLTEFSRQLGIRQPEDSSPPRSLEPKVPETEEEYREYVWSYIENKLRSYYQPGDQYVEEIVKSAAVRARSLTQKYELKAETTPKLAIMALYDFVILCDDSKSMRKDKGTRIRALEETCQRVAEIASAVHEQDVYLRFLNNAEDRHLNKLSPNEIQGQMKKIKYSGLTRLGTVLRTKIVEPLIYDPVINGLSAKPVITIVVTDGRPEGEHENCFGETILNCKQRLSELSMQPAGAVFLISRVGNDANAETFLSNLKMNEELREMLYCCQDQLDERREVFRRAGKDGRYSSYVVELDCLIPRVVDVEREDEDVEQFIPWVFQHTDLMDWDCTQDWPEEEPLFKNLFASLVDYIEEQGHGNMISEILCKETGISNILKPSETITLPRKSWRVSKRSSHMNFIYSQSHMFADLMRNIYYRLDDVDEEAPRLGVIPFPRDVRYAVGRVQYAARLEGNVHVGTRADFIPIISFTGWYEGQTWNEILTDTICTMLGHLTMNLRISPHGGVQSQEVFVVGFHGPYLHICRGFFSRDLIARVHLYGCSDEEEFDLEFTRGYNLYLKEDWLEAIRALTRLLRLANLKDQAATNRSKSALDSAAHPRLDSLAYSLASFKLFGAIPH</sequence>
<evidence type="ECO:0008006" key="4">
    <source>
        <dbReference type="Google" id="ProtNLM"/>
    </source>
</evidence>
<accession>A0A401L686</accession>
<feature type="region of interest" description="Disordered" evidence="1">
    <location>
        <begin position="42"/>
        <end position="61"/>
    </location>
</feature>
<keyword evidence="3" id="KW-1185">Reference proteome</keyword>
<dbReference type="STRING" id="105351.A0A401L686"/>
<organism evidence="2 3">
    <name type="scientific">Aspergillus awamori</name>
    <name type="common">Black koji mold</name>
    <dbReference type="NCBI Taxonomy" id="105351"/>
    <lineage>
        <taxon>Eukaryota</taxon>
        <taxon>Fungi</taxon>
        <taxon>Dikarya</taxon>
        <taxon>Ascomycota</taxon>
        <taxon>Pezizomycotina</taxon>
        <taxon>Eurotiomycetes</taxon>
        <taxon>Eurotiomycetidae</taxon>
        <taxon>Eurotiales</taxon>
        <taxon>Aspergillaceae</taxon>
        <taxon>Aspergillus</taxon>
    </lineage>
</organism>
<dbReference type="EMBL" id="BDHI01000028">
    <property type="protein sequence ID" value="GCB27032.1"/>
    <property type="molecule type" value="Genomic_DNA"/>
</dbReference>
<dbReference type="InterPro" id="IPR036465">
    <property type="entry name" value="vWFA_dom_sf"/>
</dbReference>
<feature type="region of interest" description="Disordered" evidence="1">
    <location>
        <begin position="1"/>
        <end position="21"/>
    </location>
</feature>
<evidence type="ECO:0000313" key="2">
    <source>
        <dbReference type="EMBL" id="GCB27032.1"/>
    </source>
</evidence>
<protein>
    <recommendedName>
        <fullName evidence="4">VWFA domain-containing protein</fullName>
    </recommendedName>
</protein>
<dbReference type="AlphaFoldDB" id="A0A401L686"/>
<proteinExistence type="predicted"/>
<name>A0A401L686_ASPAW</name>
<dbReference type="PANTHER" id="PTHR34706:SF3">
    <property type="entry name" value="ANKYRIN REPEAT PROTEIN (AFU_ORTHOLOGUE AFUA_7G06200)"/>
    <property type="match status" value="1"/>
</dbReference>
<dbReference type="SUPFAM" id="SSF53300">
    <property type="entry name" value="vWA-like"/>
    <property type="match status" value="1"/>
</dbReference>
<dbReference type="Proteomes" id="UP000286921">
    <property type="component" value="Unassembled WGS sequence"/>
</dbReference>
<gene>
    <name evidence="2" type="ORF">AAWM_09917</name>
</gene>
<comment type="caution">
    <text evidence="2">The sequence shown here is derived from an EMBL/GenBank/DDBJ whole genome shotgun (WGS) entry which is preliminary data.</text>
</comment>